<dbReference type="Gene3D" id="2.40.50.100">
    <property type="match status" value="1"/>
</dbReference>
<feature type="compositionally biased region" description="Basic and acidic residues" evidence="4">
    <location>
        <begin position="1"/>
        <end position="17"/>
    </location>
</feature>
<dbReference type="SUPFAM" id="SSF111369">
    <property type="entry name" value="HlyD-like secretion proteins"/>
    <property type="match status" value="3"/>
</dbReference>
<protein>
    <submittedName>
        <fullName evidence="9">EmrKY-TolC multidrug resistance efflux pump, membrane fusion protein component</fullName>
    </submittedName>
</protein>
<feature type="domain" description="p-hydroxybenzoic acid efflux pump subunit AaeA-like beta-barrel" evidence="8">
    <location>
        <begin position="293"/>
        <end position="385"/>
    </location>
</feature>
<keyword evidence="3" id="KW-0175">Coiled coil</keyword>
<evidence type="ECO:0000259" key="7">
    <source>
        <dbReference type="Pfam" id="PF25917"/>
    </source>
</evidence>
<dbReference type="EMBL" id="FZTC01000020">
    <property type="protein sequence ID" value="SNU36371.1"/>
    <property type="molecule type" value="Genomic_DNA"/>
</dbReference>
<evidence type="ECO:0000313" key="9">
    <source>
        <dbReference type="EMBL" id="SNU36371.1"/>
    </source>
</evidence>
<evidence type="ECO:0000313" key="10">
    <source>
        <dbReference type="Proteomes" id="UP000220639"/>
    </source>
</evidence>
<dbReference type="PANTHER" id="PTHR30386:SF19">
    <property type="entry name" value="MULTIDRUG EXPORT PROTEIN EMRA-RELATED"/>
    <property type="match status" value="1"/>
</dbReference>
<dbReference type="InterPro" id="IPR058634">
    <property type="entry name" value="AaeA-lik-b-barrel"/>
</dbReference>
<dbReference type="InterPro" id="IPR050739">
    <property type="entry name" value="MFP"/>
</dbReference>
<dbReference type="Gene3D" id="1.10.287.470">
    <property type="entry name" value="Helix hairpin bin"/>
    <property type="match status" value="2"/>
</dbReference>
<comment type="subcellular location">
    <subcellularLocation>
        <location evidence="1">Cell envelope</location>
    </subcellularLocation>
</comment>
<reference evidence="10" key="1">
    <citation type="submission" date="2017-08" db="EMBL/GenBank/DDBJ databases">
        <authorList>
            <person name="Brisse S."/>
        </authorList>
    </citation>
    <scope>NUCLEOTIDE SEQUENCE [LARGE SCALE GENOMIC DNA]</scope>
    <source>
        <strain evidence="10">06D021</strain>
    </source>
</reference>
<dbReference type="GO" id="GO:0055085">
    <property type="term" value="P:transmembrane transport"/>
    <property type="evidence" value="ECO:0007669"/>
    <property type="project" value="InterPro"/>
</dbReference>
<dbReference type="AlphaFoldDB" id="A0A285B5X0"/>
<keyword evidence="5" id="KW-0812">Transmembrane</keyword>
<feature type="domain" description="Multidrug resistance protein MdtA-like alpha-helical hairpin" evidence="6">
    <location>
        <begin position="150"/>
        <end position="212"/>
    </location>
</feature>
<dbReference type="InterPro" id="IPR058625">
    <property type="entry name" value="MdtA-like_BSH"/>
</dbReference>
<dbReference type="InterPro" id="IPR058624">
    <property type="entry name" value="MdtA-like_HH"/>
</dbReference>
<dbReference type="Pfam" id="PF25876">
    <property type="entry name" value="HH_MFP_RND"/>
    <property type="match status" value="1"/>
</dbReference>
<dbReference type="Pfam" id="PF25917">
    <property type="entry name" value="BSH_RND"/>
    <property type="match status" value="1"/>
</dbReference>
<feature type="coiled-coil region" evidence="3">
    <location>
        <begin position="114"/>
        <end position="169"/>
    </location>
</feature>
<dbReference type="RefSeq" id="WP_003036413.1">
    <property type="nucleotide sequence ID" value="NZ_CBCSJA010000037.1"/>
</dbReference>
<evidence type="ECO:0000256" key="3">
    <source>
        <dbReference type="SAM" id="Coils"/>
    </source>
</evidence>
<dbReference type="GO" id="GO:0030313">
    <property type="term" value="C:cell envelope"/>
    <property type="evidence" value="ECO:0007669"/>
    <property type="project" value="UniProtKB-SubCell"/>
</dbReference>
<dbReference type="Pfam" id="PF25963">
    <property type="entry name" value="Beta-barrel_AAEA"/>
    <property type="match status" value="1"/>
</dbReference>
<comment type="similarity">
    <text evidence="2">Belongs to the membrane fusion protein (MFP) (TC 8.A.1) family.</text>
</comment>
<feature type="domain" description="Multidrug resistance protein MdtA-like barrel-sandwich hybrid" evidence="7">
    <location>
        <begin position="73"/>
        <end position="288"/>
    </location>
</feature>
<keyword evidence="5" id="KW-1133">Transmembrane helix</keyword>
<dbReference type="Gene3D" id="2.40.30.170">
    <property type="match status" value="1"/>
</dbReference>
<accession>A0A285B5X0</accession>
<feature type="transmembrane region" description="Helical" evidence="5">
    <location>
        <begin position="36"/>
        <end position="57"/>
    </location>
</feature>
<evidence type="ECO:0000256" key="2">
    <source>
        <dbReference type="ARBA" id="ARBA00009477"/>
    </source>
</evidence>
<evidence type="ECO:0000256" key="1">
    <source>
        <dbReference type="ARBA" id="ARBA00004196"/>
    </source>
</evidence>
<dbReference type="PANTHER" id="PTHR30386">
    <property type="entry name" value="MEMBRANE FUSION SUBUNIT OF EMRAB-TOLC MULTIDRUG EFFLUX PUMP"/>
    <property type="match status" value="1"/>
</dbReference>
<proteinExistence type="inferred from homology"/>
<evidence type="ECO:0000256" key="4">
    <source>
        <dbReference type="SAM" id="MobiDB-lite"/>
    </source>
</evidence>
<sequence length="399" mass="43237">MTEDKDKNGPQDMDRALDNTNAKPDSGDKKKHRRKLFALFGGVLILIAIGYAIWLIFFAGKSVSTDNAYTAAEVADVTPLVGGPVKKVNVVNTQLVHAGDVLVVLDETDARIAVSQAEAELGSARRKVMQIMANDTALSGQLDSREAGIQSAEHDVARARARFDKATLDERRRRNLVKAGAVSEQDFTDAQTELREATAALGEAEASLKAARAGSVEAKGSRQANEALFLNSTVETNPIVVAARTRLDQARINLARMVIRAPVDGVVTQRSVDIGQHVQAGNRLMRVVPIEDIYVDANFKEGQLSDVRPGQKVELTSDLYGSGVVYHGVVQGFDGGSGSALSLIPAQNATGNWIKVVQRLPVRVRLEREELRKNPLRIGLSMEVTVDLTSNARDDHTEK</sequence>
<name>A0A285B5X0_9ENTR</name>
<evidence type="ECO:0000256" key="5">
    <source>
        <dbReference type="SAM" id="Phobius"/>
    </source>
</evidence>
<dbReference type="Proteomes" id="UP000220639">
    <property type="component" value="Unassembled WGS sequence"/>
</dbReference>
<evidence type="ECO:0000259" key="8">
    <source>
        <dbReference type="Pfam" id="PF25963"/>
    </source>
</evidence>
<gene>
    <name evidence="9" type="primary">emrK</name>
    <name evidence="9" type="ORF">KOSB73_270271</name>
</gene>
<evidence type="ECO:0000259" key="6">
    <source>
        <dbReference type="Pfam" id="PF25876"/>
    </source>
</evidence>
<organism evidence="9 10">
    <name type="scientific">Klebsiella grimontii</name>
    <dbReference type="NCBI Taxonomy" id="2058152"/>
    <lineage>
        <taxon>Bacteria</taxon>
        <taxon>Pseudomonadati</taxon>
        <taxon>Pseudomonadota</taxon>
        <taxon>Gammaproteobacteria</taxon>
        <taxon>Enterobacterales</taxon>
        <taxon>Enterobacteriaceae</taxon>
        <taxon>Klebsiella/Raoultella group</taxon>
        <taxon>Klebsiella</taxon>
    </lineage>
</organism>
<feature type="region of interest" description="Disordered" evidence="4">
    <location>
        <begin position="1"/>
        <end position="29"/>
    </location>
</feature>
<keyword evidence="5" id="KW-0472">Membrane</keyword>